<comment type="caution">
    <text evidence="3">The sequence shown here is derived from an EMBL/GenBank/DDBJ whole genome shotgun (WGS) entry which is preliminary data.</text>
</comment>
<feature type="chain" id="PRO_5046678262" evidence="1">
    <location>
        <begin position="22"/>
        <end position="175"/>
    </location>
</feature>
<dbReference type="InterPro" id="IPR000572">
    <property type="entry name" value="OxRdtase_Mopterin-bd_dom"/>
</dbReference>
<feature type="domain" description="Oxidoreductase molybdopterin-binding" evidence="2">
    <location>
        <begin position="33"/>
        <end position="171"/>
    </location>
</feature>
<dbReference type="InterPro" id="IPR036374">
    <property type="entry name" value="OxRdtase_Mopterin-bd_sf"/>
</dbReference>
<keyword evidence="1" id="KW-0732">Signal</keyword>
<dbReference type="EMBL" id="JAADJT010000009">
    <property type="protein sequence ID" value="NGZ86477.1"/>
    <property type="molecule type" value="Genomic_DNA"/>
</dbReference>
<gene>
    <name evidence="3" type="ORF">GW587_19725</name>
</gene>
<dbReference type="SUPFAM" id="SSF56524">
    <property type="entry name" value="Oxidoreductase molybdopterin-binding domain"/>
    <property type="match status" value="1"/>
</dbReference>
<evidence type="ECO:0000313" key="4">
    <source>
        <dbReference type="Proteomes" id="UP000666369"/>
    </source>
</evidence>
<keyword evidence="4" id="KW-1185">Reference proteome</keyword>
<organism evidence="3 4">
    <name type="scientific">Duganella aceris</name>
    <dbReference type="NCBI Taxonomy" id="2703883"/>
    <lineage>
        <taxon>Bacteria</taxon>
        <taxon>Pseudomonadati</taxon>
        <taxon>Pseudomonadota</taxon>
        <taxon>Betaproteobacteria</taxon>
        <taxon>Burkholderiales</taxon>
        <taxon>Oxalobacteraceae</taxon>
        <taxon>Telluria group</taxon>
        <taxon>Duganella</taxon>
    </lineage>
</organism>
<dbReference type="RefSeq" id="WP_166106322.1">
    <property type="nucleotide sequence ID" value="NZ_JAADJT010000009.1"/>
</dbReference>
<feature type="signal peptide" evidence="1">
    <location>
        <begin position="1"/>
        <end position="21"/>
    </location>
</feature>
<dbReference type="Proteomes" id="UP000666369">
    <property type="component" value="Unassembled WGS sequence"/>
</dbReference>
<sequence>MAGLLQRLVLIGVLACGVAQAHDTAPPAAPTGRVAVGGAVQQTLTLGVDDLRQFPADQIVEVRLPARDAAGQPSVLKGVRLRALLERAKVVTADHNTVKKLAIIAAASDGYKVVFSWSELFNTELGDSVLVVFERDGKPLAAAEGPLALISGKDIRTGPRHVKWLQSVEVRQIVD</sequence>
<reference evidence="4" key="1">
    <citation type="submission" date="2023-07" db="EMBL/GenBank/DDBJ databases">
        <title>Duganella aceri sp. nov., isolated from tree sap.</title>
        <authorList>
            <person name="Kim I.S."/>
        </authorList>
    </citation>
    <scope>NUCLEOTIDE SEQUENCE [LARGE SCALE GENOMIC DNA]</scope>
    <source>
        <strain evidence="4">SAP-35</strain>
    </source>
</reference>
<dbReference type="Pfam" id="PF00174">
    <property type="entry name" value="Oxidored_molyb"/>
    <property type="match status" value="1"/>
</dbReference>
<evidence type="ECO:0000313" key="3">
    <source>
        <dbReference type="EMBL" id="NGZ86477.1"/>
    </source>
</evidence>
<name>A0ABX0FPT3_9BURK</name>
<proteinExistence type="predicted"/>
<evidence type="ECO:0000259" key="2">
    <source>
        <dbReference type="Pfam" id="PF00174"/>
    </source>
</evidence>
<evidence type="ECO:0000256" key="1">
    <source>
        <dbReference type="SAM" id="SignalP"/>
    </source>
</evidence>
<protein>
    <submittedName>
        <fullName evidence="3">Molybdopterin-dependent oxidoreductase</fullName>
    </submittedName>
</protein>
<accession>A0ABX0FPT3</accession>
<dbReference type="Gene3D" id="3.90.420.10">
    <property type="entry name" value="Oxidoreductase, molybdopterin-binding domain"/>
    <property type="match status" value="1"/>
</dbReference>